<keyword evidence="1" id="KW-0812">Transmembrane</keyword>
<feature type="non-terminal residue" evidence="3">
    <location>
        <position position="1"/>
    </location>
</feature>
<keyword evidence="1" id="KW-0472">Membrane</keyword>
<dbReference type="EMBL" id="LGRX02022305">
    <property type="protein sequence ID" value="KAK3255758.1"/>
    <property type="molecule type" value="Genomic_DNA"/>
</dbReference>
<evidence type="ECO:0000313" key="4">
    <source>
        <dbReference type="Proteomes" id="UP001190700"/>
    </source>
</evidence>
<evidence type="ECO:0000256" key="1">
    <source>
        <dbReference type="SAM" id="Phobius"/>
    </source>
</evidence>
<dbReference type="GO" id="GO:0005975">
    <property type="term" value="P:carbohydrate metabolic process"/>
    <property type="evidence" value="ECO:0007669"/>
    <property type="project" value="InterPro"/>
</dbReference>
<organism evidence="3 4">
    <name type="scientific">Cymbomonas tetramitiformis</name>
    <dbReference type="NCBI Taxonomy" id="36881"/>
    <lineage>
        <taxon>Eukaryota</taxon>
        <taxon>Viridiplantae</taxon>
        <taxon>Chlorophyta</taxon>
        <taxon>Pyramimonadophyceae</taxon>
        <taxon>Pyramimonadales</taxon>
        <taxon>Pyramimonadaceae</taxon>
        <taxon>Cymbomonas</taxon>
    </lineage>
</organism>
<dbReference type="Pfam" id="PF01522">
    <property type="entry name" value="Polysacc_deac_1"/>
    <property type="match status" value="1"/>
</dbReference>
<dbReference type="PANTHER" id="PTHR10587:SF137">
    <property type="entry name" value="4-DEOXY-4-FORMAMIDO-L-ARABINOSE-PHOSPHOUNDECAPRENOL DEFORMYLASE ARND-RELATED"/>
    <property type="match status" value="1"/>
</dbReference>
<sequence length="251" mass="28291">ESVAPTTLMNTSTKWHSTQTKPDALLARLTYVLRFATSRVIYLERHAIVEHRRTWNFRRWWSPRSPQGRTREFIMILVVLLAILVALLVTVHLRPQPFAKLAGTLLPKVVFSVPTTRKMVALTIDDAPHPAVTPGILRVLAQFDVKATFFIIGHNAVQWPHLVDEIVKARHGYHAVLGSIYAHDPQVQSARIVSSLLKQQVHPGGIMILHDGELARKKTIRVLQSVLAYLRKQGYKVTTLSALMQHGDYAG</sequence>
<dbReference type="PROSITE" id="PS51677">
    <property type="entry name" value="NODB"/>
    <property type="match status" value="1"/>
</dbReference>
<dbReference type="PANTHER" id="PTHR10587">
    <property type="entry name" value="GLYCOSYL TRANSFERASE-RELATED"/>
    <property type="match status" value="1"/>
</dbReference>
<evidence type="ECO:0000259" key="2">
    <source>
        <dbReference type="PROSITE" id="PS51677"/>
    </source>
</evidence>
<protein>
    <recommendedName>
        <fullName evidence="2">NodB homology domain-containing protein</fullName>
    </recommendedName>
</protein>
<comment type="caution">
    <text evidence="3">The sequence shown here is derived from an EMBL/GenBank/DDBJ whole genome shotgun (WGS) entry which is preliminary data.</text>
</comment>
<evidence type="ECO:0000313" key="3">
    <source>
        <dbReference type="EMBL" id="KAK3255758.1"/>
    </source>
</evidence>
<feature type="domain" description="NodB homology" evidence="2">
    <location>
        <begin position="118"/>
        <end position="251"/>
    </location>
</feature>
<dbReference type="SUPFAM" id="SSF88713">
    <property type="entry name" value="Glycoside hydrolase/deacetylase"/>
    <property type="match status" value="1"/>
</dbReference>
<dbReference type="GO" id="GO:0004099">
    <property type="term" value="F:chitin deacetylase activity"/>
    <property type="evidence" value="ECO:0007669"/>
    <property type="project" value="UniProtKB-ARBA"/>
</dbReference>
<keyword evidence="1" id="KW-1133">Transmembrane helix</keyword>
<dbReference type="InterPro" id="IPR050248">
    <property type="entry name" value="Polysacc_deacetylase_ArnD"/>
</dbReference>
<dbReference type="InterPro" id="IPR002509">
    <property type="entry name" value="NODB_dom"/>
</dbReference>
<dbReference type="AlphaFoldDB" id="A0AAE0F9U8"/>
<dbReference type="Proteomes" id="UP001190700">
    <property type="component" value="Unassembled WGS sequence"/>
</dbReference>
<reference evidence="3 4" key="1">
    <citation type="journal article" date="2015" name="Genome Biol. Evol.">
        <title>Comparative Genomics of a Bacterivorous Green Alga Reveals Evolutionary Causalities and Consequences of Phago-Mixotrophic Mode of Nutrition.</title>
        <authorList>
            <person name="Burns J.A."/>
            <person name="Paasch A."/>
            <person name="Narechania A."/>
            <person name="Kim E."/>
        </authorList>
    </citation>
    <scope>NUCLEOTIDE SEQUENCE [LARGE SCALE GENOMIC DNA]</scope>
    <source>
        <strain evidence="3 4">PLY_AMNH</strain>
    </source>
</reference>
<dbReference type="InterPro" id="IPR011330">
    <property type="entry name" value="Glyco_hydro/deAcase_b/a-brl"/>
</dbReference>
<dbReference type="Gene3D" id="3.20.20.370">
    <property type="entry name" value="Glycoside hydrolase/deacetylase"/>
    <property type="match status" value="2"/>
</dbReference>
<name>A0AAE0F9U8_9CHLO</name>
<keyword evidence="4" id="KW-1185">Reference proteome</keyword>
<accession>A0AAE0F9U8</accession>
<proteinExistence type="predicted"/>
<feature type="transmembrane region" description="Helical" evidence="1">
    <location>
        <begin position="73"/>
        <end position="93"/>
    </location>
</feature>
<gene>
    <name evidence="3" type="ORF">CYMTET_35075</name>
</gene>